<dbReference type="EMBL" id="PCGY01000022">
    <property type="protein sequence ID" value="PKU89263.1"/>
    <property type="molecule type" value="Genomic_DNA"/>
</dbReference>
<feature type="transmembrane region" description="Helical" evidence="1">
    <location>
        <begin position="491"/>
        <end position="515"/>
    </location>
</feature>
<evidence type="ECO:0000313" key="3">
    <source>
        <dbReference type="Proteomes" id="UP000233727"/>
    </source>
</evidence>
<feature type="transmembrane region" description="Helical" evidence="1">
    <location>
        <begin position="581"/>
        <end position="602"/>
    </location>
</feature>
<feature type="transmembrane region" description="Helical" evidence="1">
    <location>
        <begin position="175"/>
        <end position="191"/>
    </location>
</feature>
<feature type="transmembrane region" description="Helical" evidence="1">
    <location>
        <begin position="401"/>
        <end position="420"/>
    </location>
</feature>
<dbReference type="AlphaFoldDB" id="A0A2N3QFC0"/>
<feature type="transmembrane region" description="Helical" evidence="1">
    <location>
        <begin position="20"/>
        <end position="41"/>
    </location>
</feature>
<keyword evidence="1" id="KW-0472">Membrane</keyword>
<feature type="transmembrane region" description="Helical" evidence="1">
    <location>
        <begin position="373"/>
        <end position="394"/>
    </location>
</feature>
<feature type="transmembrane region" description="Helical" evidence="1">
    <location>
        <begin position="309"/>
        <end position="327"/>
    </location>
</feature>
<feature type="transmembrane region" description="Helical" evidence="1">
    <location>
        <begin position="609"/>
        <end position="629"/>
    </location>
</feature>
<gene>
    <name evidence="2" type="ORF">CQR47_1697</name>
</gene>
<keyword evidence="1" id="KW-0812">Transmembrane</keyword>
<keyword evidence="1" id="KW-1133">Transmembrane helix</keyword>
<feature type="transmembrane region" description="Helical" evidence="1">
    <location>
        <begin position="635"/>
        <end position="657"/>
    </location>
</feature>
<evidence type="ECO:0000256" key="1">
    <source>
        <dbReference type="SAM" id="Phobius"/>
    </source>
</evidence>
<comment type="caution">
    <text evidence="2">The sequence shown here is derived from an EMBL/GenBank/DDBJ whole genome shotgun (WGS) entry which is preliminary data.</text>
</comment>
<feature type="transmembrane region" description="Helical" evidence="1">
    <location>
        <begin position="697"/>
        <end position="717"/>
    </location>
</feature>
<evidence type="ECO:0000313" key="2">
    <source>
        <dbReference type="EMBL" id="PKU89263.1"/>
    </source>
</evidence>
<feature type="transmembrane region" description="Helical" evidence="1">
    <location>
        <begin position="440"/>
        <end position="471"/>
    </location>
</feature>
<protein>
    <recommendedName>
        <fullName evidence="4">Glycosyltransferase</fullName>
    </recommendedName>
</protein>
<dbReference type="Proteomes" id="UP000233727">
    <property type="component" value="Unassembled WGS sequence"/>
</dbReference>
<evidence type="ECO:0008006" key="4">
    <source>
        <dbReference type="Google" id="ProtNLM"/>
    </source>
</evidence>
<organism evidence="2 3">
    <name type="scientific">Bifidobacterium thermophilum</name>
    <dbReference type="NCBI Taxonomy" id="33905"/>
    <lineage>
        <taxon>Bacteria</taxon>
        <taxon>Bacillati</taxon>
        <taxon>Actinomycetota</taxon>
        <taxon>Actinomycetes</taxon>
        <taxon>Bifidobacteriales</taxon>
        <taxon>Bifidobacteriaceae</taxon>
        <taxon>Bifidobacterium</taxon>
    </lineage>
</organism>
<sequence>MLSVHEPLVRRGRSHPAARFALVSVLIIAVLECVVFNLPYWTGVAASTDSPATLNTIGSGLVREASGTLEVTDQTKAFLSVPVDGSSHYVRLDLAQVTGATGTTRSRIVSVVRVRLDSDGRAGSSTLVDISQPRSLYLRTDAKHMVKLWIQAPAGTQVPIFAVRPNVRVAFQVDWLRVAVMAAIAVLIACWRPRSALWRIRVNPASAAQRLAFFAVMAVVGVISLTGAAIIATIWKPLVFQAPNGYTYDFDQYGHIADALLQGKVWLDLPVSSTFAQSANPYDPALRERLLDAGGSPIYWDYAFYHGHWYSYFGVIPAIILFVPYQALSHVIDGMPAMLPSASAVLVFLFGFVLFGSLLTIRMLRHVAPNCSVAAMSMALVTLLLGSNVGYLWLRTNFYSVPIAASLMFTTLGLWLWAGAERPEGSRRLWHVGDAPGLSLPRLACGAACIAANAGCRPTFALSALLIFPMFWRQIRQMARLVRARKATRQLLAGPAAVILPAIAVVIPVCVYNALRFGSLFNFGNSYQITVNDMTSYSEPVANIPWIIGYYLLLPPRLQSTFPFVAINPTPLPHWGFAEPMVAGLFAMCPMALLAFLIPLLRRHRRERFGALFSCMLMLGIAIMLVDAFKAGLGWRYICDFGWLITLASLPGLLWVLGELPEQGVTGGTGDTGTHALESGRMTGRWQRFALDTRRTLIMLLLLASILFLLASCFVTGRDDSLQRSAPDIFARIQAWFSLLG</sequence>
<feature type="transmembrane region" description="Helical" evidence="1">
    <location>
        <begin position="339"/>
        <end position="361"/>
    </location>
</feature>
<name>A0A2N3QFC0_9BIFI</name>
<proteinExistence type="predicted"/>
<accession>A0A2N3QFC0</accession>
<reference evidence="2 3" key="1">
    <citation type="submission" date="2017-10" db="EMBL/GenBank/DDBJ databases">
        <title>Bifidobacterium genomics.</title>
        <authorList>
            <person name="Lugli G.A."/>
            <person name="Milani C."/>
            <person name="Mancabelli L."/>
        </authorList>
    </citation>
    <scope>NUCLEOTIDE SEQUENCE [LARGE SCALE GENOMIC DNA]</scope>
    <source>
        <strain evidence="2 3">1542B</strain>
    </source>
</reference>
<feature type="transmembrane region" description="Helical" evidence="1">
    <location>
        <begin position="211"/>
        <end position="235"/>
    </location>
</feature>
<dbReference type="RefSeq" id="WP_101455389.1">
    <property type="nucleotide sequence ID" value="NZ_PCGY01000022.1"/>
</dbReference>